<evidence type="ECO:0000313" key="2">
    <source>
        <dbReference type="Proteomes" id="UP000031338"/>
    </source>
</evidence>
<sequence>MDRHEDASRLQRTRKIQELNDRLRKTGIGGKVVLTRAVAAMGAPELTDLLRRVREFDTFTGGNDPWGEHDFGEVIMDGDRYYWKIDAYDVNNPGFGSPDAADETITMRAITIMTAMDL</sequence>
<dbReference type="Pfam" id="PF12599">
    <property type="entry name" value="DUF3768"/>
    <property type="match status" value="1"/>
</dbReference>
<proteinExistence type="predicted"/>
<dbReference type="Proteomes" id="UP000031338">
    <property type="component" value="Unassembled WGS sequence"/>
</dbReference>
<dbReference type="PATRIC" id="fig|48936.3.peg.2463"/>
<protein>
    <recommendedName>
        <fullName evidence="3">DUF3768 domain-containing protein</fullName>
    </recommendedName>
</protein>
<evidence type="ECO:0008006" key="3">
    <source>
        <dbReference type="Google" id="ProtNLM"/>
    </source>
</evidence>
<organism evidence="1 2">
    <name type="scientific">Novosphingobium subterraneum</name>
    <dbReference type="NCBI Taxonomy" id="48936"/>
    <lineage>
        <taxon>Bacteria</taxon>
        <taxon>Pseudomonadati</taxon>
        <taxon>Pseudomonadota</taxon>
        <taxon>Alphaproteobacteria</taxon>
        <taxon>Sphingomonadales</taxon>
        <taxon>Sphingomonadaceae</taxon>
        <taxon>Novosphingobium</taxon>
    </lineage>
</organism>
<dbReference type="AlphaFoldDB" id="A0A0B8ZHR5"/>
<name>A0A0B8ZHR5_9SPHN</name>
<gene>
    <name evidence="1" type="ORF">NJ75_02454</name>
</gene>
<dbReference type="RefSeq" id="WP_052242414.1">
    <property type="nucleotide sequence ID" value="NZ_JRVC01000011.1"/>
</dbReference>
<dbReference type="STRING" id="48936.NJ75_02454"/>
<comment type="caution">
    <text evidence="1">The sequence shown here is derived from an EMBL/GenBank/DDBJ whole genome shotgun (WGS) entry which is preliminary data.</text>
</comment>
<dbReference type="InterPro" id="IPR022243">
    <property type="entry name" value="DUF3768"/>
</dbReference>
<evidence type="ECO:0000313" key="1">
    <source>
        <dbReference type="EMBL" id="KHS45849.1"/>
    </source>
</evidence>
<reference evidence="1 2" key="1">
    <citation type="submission" date="2014-10" db="EMBL/GenBank/DDBJ databases">
        <title>Draft genome sequence of Novosphingobium subterraneum DSM 12447.</title>
        <authorList>
            <person name="Gan H.M."/>
            <person name="Gan H.Y."/>
            <person name="Savka M.A."/>
        </authorList>
    </citation>
    <scope>NUCLEOTIDE SEQUENCE [LARGE SCALE GENOMIC DNA]</scope>
    <source>
        <strain evidence="1 2">DSM 12447</strain>
    </source>
</reference>
<accession>A0A0B8ZHR5</accession>
<keyword evidence="2" id="KW-1185">Reference proteome</keyword>
<dbReference type="EMBL" id="JRVC01000011">
    <property type="protein sequence ID" value="KHS45849.1"/>
    <property type="molecule type" value="Genomic_DNA"/>
</dbReference>